<reference evidence="1 2" key="1">
    <citation type="journal article" date="2014" name="Antonie Van Leeuwenhoek">
        <title>Hyphomonas beringensis sp. nov. and Hyphomonas chukchiensis sp. nov., isolated from surface seawater of the Bering Sea and Chukchi Sea.</title>
        <authorList>
            <person name="Li C."/>
            <person name="Lai Q."/>
            <person name="Li G."/>
            <person name="Dong C."/>
            <person name="Wang J."/>
            <person name="Liao Y."/>
            <person name="Shao Z."/>
        </authorList>
    </citation>
    <scope>NUCLEOTIDE SEQUENCE [LARGE SCALE GENOMIC DNA]</scope>
    <source>
        <strain evidence="1 2">SCH89</strain>
    </source>
</reference>
<feature type="non-terminal residue" evidence="1">
    <location>
        <position position="56"/>
    </location>
</feature>
<dbReference type="Gene3D" id="3.30.70.1430">
    <property type="entry name" value="Multidrug efflux transporter AcrB pore domain"/>
    <property type="match status" value="1"/>
</dbReference>
<dbReference type="Pfam" id="PF00873">
    <property type="entry name" value="ACR_tran"/>
    <property type="match status" value="1"/>
</dbReference>
<organism evidence="1 2">
    <name type="scientific">Hyphomonas oceanitis SCH89</name>
    <dbReference type="NCBI Taxonomy" id="1280953"/>
    <lineage>
        <taxon>Bacteria</taxon>
        <taxon>Pseudomonadati</taxon>
        <taxon>Pseudomonadota</taxon>
        <taxon>Alphaproteobacteria</taxon>
        <taxon>Hyphomonadales</taxon>
        <taxon>Hyphomonadaceae</taxon>
        <taxon>Hyphomonas</taxon>
    </lineage>
</organism>
<gene>
    <name evidence="1" type="ORF">HOC_20763</name>
</gene>
<dbReference type="EMBL" id="ARYL01000141">
    <property type="protein sequence ID" value="KCZ96705.1"/>
    <property type="molecule type" value="Genomic_DNA"/>
</dbReference>
<dbReference type="Proteomes" id="UP000024942">
    <property type="component" value="Unassembled WGS sequence"/>
</dbReference>
<dbReference type="Gene3D" id="1.20.1640.10">
    <property type="entry name" value="Multidrug efflux transporter AcrB transmembrane domain"/>
    <property type="match status" value="1"/>
</dbReference>
<comment type="caution">
    <text evidence="1">The sequence shown here is derived from an EMBL/GenBank/DDBJ whole genome shotgun (WGS) entry which is preliminary data.</text>
</comment>
<dbReference type="eggNOG" id="COG3696">
    <property type="taxonomic scope" value="Bacteria"/>
</dbReference>
<dbReference type="AlphaFoldDB" id="A0A059G0U4"/>
<name>A0A059G0U4_9PROT</name>
<accession>A0A059G0U4</accession>
<evidence type="ECO:0000313" key="2">
    <source>
        <dbReference type="Proteomes" id="UP000024942"/>
    </source>
</evidence>
<dbReference type="STRING" id="1280953.HOC_20763"/>
<dbReference type="GO" id="GO:0016020">
    <property type="term" value="C:membrane"/>
    <property type="evidence" value="ECO:0007669"/>
    <property type="project" value="InterPro"/>
</dbReference>
<keyword evidence="2" id="KW-1185">Reference proteome</keyword>
<dbReference type="RefSeq" id="WP_156950585.1">
    <property type="nucleotide sequence ID" value="NZ_ARYL01000141.1"/>
</dbReference>
<dbReference type="GO" id="GO:0022857">
    <property type="term" value="F:transmembrane transporter activity"/>
    <property type="evidence" value="ECO:0007669"/>
    <property type="project" value="InterPro"/>
</dbReference>
<sequence>MTNFMHRIAGGRLLAAIAALAMTLGGLFAFRALPVDAFPDVTPSLVQVFTETEGLA</sequence>
<evidence type="ECO:0000313" key="1">
    <source>
        <dbReference type="EMBL" id="KCZ96705.1"/>
    </source>
</evidence>
<dbReference type="InterPro" id="IPR001036">
    <property type="entry name" value="Acrflvin-R"/>
</dbReference>
<protein>
    <submittedName>
        <fullName evidence="1">CzcA family heavy metal efflux pump</fullName>
    </submittedName>
</protein>
<proteinExistence type="predicted"/>